<evidence type="ECO:0000313" key="2">
    <source>
        <dbReference type="WBParaSite" id="RSKR_0000794000.1"/>
    </source>
</evidence>
<evidence type="ECO:0000313" key="1">
    <source>
        <dbReference type="Proteomes" id="UP000095286"/>
    </source>
</evidence>
<sequence length="146" mass="17028">MDSKVIAEYKNSFSFFDANNDGFITADELQKAMNKCGVFPSKLELRMIMNEGDKDRNGVITFDEFIELMRNQENKMKYTEKQLKEQFRMFDKDNDGFIEREEMTKIVKELSLGAFYPKHVINQLFKEADVDGDGKISFNEFVMAVS</sequence>
<protein>
    <submittedName>
        <fullName evidence="2">Calmodulin</fullName>
    </submittedName>
</protein>
<accession>A0AC35U642</accession>
<name>A0AC35U642_9BILA</name>
<dbReference type="WBParaSite" id="RSKR_0000794000.1">
    <property type="protein sequence ID" value="RSKR_0000794000.1"/>
    <property type="gene ID" value="RSKR_0000794000"/>
</dbReference>
<reference evidence="2" key="1">
    <citation type="submission" date="2016-11" db="UniProtKB">
        <authorList>
            <consortium name="WormBaseParasite"/>
        </authorList>
    </citation>
    <scope>IDENTIFICATION</scope>
    <source>
        <strain evidence="2">KR3021</strain>
    </source>
</reference>
<proteinExistence type="predicted"/>
<dbReference type="Proteomes" id="UP000095286">
    <property type="component" value="Unplaced"/>
</dbReference>
<organism evidence="1 2">
    <name type="scientific">Rhabditophanes sp. KR3021</name>
    <dbReference type="NCBI Taxonomy" id="114890"/>
    <lineage>
        <taxon>Eukaryota</taxon>
        <taxon>Metazoa</taxon>
        <taxon>Ecdysozoa</taxon>
        <taxon>Nematoda</taxon>
        <taxon>Chromadorea</taxon>
        <taxon>Rhabditida</taxon>
        <taxon>Tylenchina</taxon>
        <taxon>Panagrolaimomorpha</taxon>
        <taxon>Strongyloidoidea</taxon>
        <taxon>Alloionematidae</taxon>
        <taxon>Rhabditophanes</taxon>
    </lineage>
</organism>